<evidence type="ECO:0000259" key="1">
    <source>
        <dbReference type="PROSITE" id="PS50983"/>
    </source>
</evidence>
<dbReference type="PROSITE" id="PS50983">
    <property type="entry name" value="FE_B12_PBP"/>
    <property type="match status" value="1"/>
</dbReference>
<proteinExistence type="predicted"/>
<reference evidence="2" key="1">
    <citation type="submission" date="2018-05" db="EMBL/GenBank/DDBJ databases">
        <authorList>
            <person name="Lanie J.A."/>
            <person name="Ng W.-L."/>
            <person name="Kazmierczak K.M."/>
            <person name="Andrzejewski T.M."/>
            <person name="Davidsen T.M."/>
            <person name="Wayne K.J."/>
            <person name="Tettelin H."/>
            <person name="Glass J.I."/>
            <person name="Rusch D."/>
            <person name="Podicherti R."/>
            <person name="Tsui H.-C.T."/>
            <person name="Winkler M.E."/>
        </authorList>
    </citation>
    <scope>NUCLEOTIDE SEQUENCE</scope>
</reference>
<name>A0A381PQA1_9ZZZZ</name>
<accession>A0A381PQA1</accession>
<protein>
    <recommendedName>
        <fullName evidence="1">Fe/B12 periplasmic-binding domain-containing protein</fullName>
    </recommendedName>
</protein>
<dbReference type="AlphaFoldDB" id="A0A381PQA1"/>
<dbReference type="EMBL" id="UINC01001043">
    <property type="protein sequence ID" value="SUZ68794.1"/>
    <property type="molecule type" value="Genomic_DNA"/>
</dbReference>
<dbReference type="Gene3D" id="3.40.50.1980">
    <property type="entry name" value="Nitrogenase molybdenum iron protein domain"/>
    <property type="match status" value="2"/>
</dbReference>
<dbReference type="InterPro" id="IPR051030">
    <property type="entry name" value="Vitamin_B12-ABC_binding"/>
</dbReference>
<organism evidence="2">
    <name type="scientific">marine metagenome</name>
    <dbReference type="NCBI Taxonomy" id="408172"/>
    <lineage>
        <taxon>unclassified sequences</taxon>
        <taxon>metagenomes</taxon>
        <taxon>ecological metagenomes</taxon>
    </lineage>
</organism>
<dbReference type="SUPFAM" id="SSF53807">
    <property type="entry name" value="Helical backbone' metal receptor"/>
    <property type="match status" value="1"/>
</dbReference>
<gene>
    <name evidence="2" type="ORF">METZ01_LOCUS21648</name>
</gene>
<dbReference type="InterPro" id="IPR002491">
    <property type="entry name" value="ABC_transptr_periplasmic_BD"/>
</dbReference>
<dbReference type="Pfam" id="PF01497">
    <property type="entry name" value="Peripla_BP_2"/>
    <property type="match status" value="1"/>
</dbReference>
<dbReference type="PANTHER" id="PTHR42860">
    <property type="entry name" value="VITAMIN B12-BINDING PROTEIN"/>
    <property type="match status" value="1"/>
</dbReference>
<dbReference type="PANTHER" id="PTHR42860:SF1">
    <property type="entry name" value="VITAMIN B12-BINDING PROTEIN"/>
    <property type="match status" value="1"/>
</dbReference>
<feature type="domain" description="Fe/B12 periplasmic-binding" evidence="1">
    <location>
        <begin position="2"/>
        <end position="289"/>
    </location>
</feature>
<sequence length="323" mass="35515">MKICSLLPSGTEILFALGLGDQVAGVSDLCDFPAEARFKPVVSHSKVDPSVMSSDEVEAAMIDILTRGDNPFELDQEWLVRESPDVILTQDLCHVCEVDAGQVTGVVAGMDVQPEIVVLQPKTFEGVLDSFLQIGLACGAETEANEAIAAIRQRVRSIQDKLPAAAHWPRVFSIEGINPLVLGGHWIPDLLELAGGNQDLLPSGSAAKRLEWGEVHDYNPDKLFVDLCSSDLARNLREVPWLESQEGWRNMTCVQNGEVYLIDHSYFSRPGPRTIEGLEILAQLTHPDLFNGLVPRNAVVKLDVRRYEGRPDGEISDAFGPYY</sequence>
<evidence type="ECO:0000313" key="2">
    <source>
        <dbReference type="EMBL" id="SUZ68794.1"/>
    </source>
</evidence>